<dbReference type="GO" id="GO:0005634">
    <property type="term" value="C:nucleus"/>
    <property type="evidence" value="ECO:0007669"/>
    <property type="project" value="TreeGrafter"/>
</dbReference>
<gene>
    <name evidence="2" type="ORF">AGOR_G00201310</name>
</gene>
<protein>
    <submittedName>
        <fullName evidence="2">Uncharacterized protein</fullName>
    </submittedName>
</protein>
<dbReference type="GO" id="GO:0140297">
    <property type="term" value="F:DNA-binding transcription factor binding"/>
    <property type="evidence" value="ECO:0007669"/>
    <property type="project" value="TreeGrafter"/>
</dbReference>
<comment type="caution">
    <text evidence="2">The sequence shown here is derived from an EMBL/GenBank/DDBJ whole genome shotgun (WGS) entry which is preliminary data.</text>
</comment>
<dbReference type="OrthoDB" id="298012at2759"/>
<evidence type="ECO:0000313" key="3">
    <source>
        <dbReference type="Proteomes" id="UP000829720"/>
    </source>
</evidence>
<dbReference type="AlphaFoldDB" id="A0A8T3CTD2"/>
<dbReference type="EMBL" id="JAERUA010000019">
    <property type="protein sequence ID" value="KAI1886977.1"/>
    <property type="molecule type" value="Genomic_DNA"/>
</dbReference>
<organism evidence="2 3">
    <name type="scientific">Albula goreensis</name>
    <dbReference type="NCBI Taxonomy" id="1534307"/>
    <lineage>
        <taxon>Eukaryota</taxon>
        <taxon>Metazoa</taxon>
        <taxon>Chordata</taxon>
        <taxon>Craniata</taxon>
        <taxon>Vertebrata</taxon>
        <taxon>Euteleostomi</taxon>
        <taxon>Actinopterygii</taxon>
        <taxon>Neopterygii</taxon>
        <taxon>Teleostei</taxon>
        <taxon>Albuliformes</taxon>
        <taxon>Albulidae</taxon>
        <taxon>Albula</taxon>
    </lineage>
</organism>
<feature type="region of interest" description="Disordered" evidence="1">
    <location>
        <begin position="1"/>
        <end position="25"/>
    </location>
</feature>
<dbReference type="PANTHER" id="PTHR46029:SF3">
    <property type="entry name" value="C-TERMINAL-BINDING PROTEIN 2"/>
    <property type="match status" value="1"/>
</dbReference>
<proteinExistence type="predicted"/>
<dbReference type="GO" id="GO:0003714">
    <property type="term" value="F:transcription corepressor activity"/>
    <property type="evidence" value="ECO:0007669"/>
    <property type="project" value="TreeGrafter"/>
</dbReference>
<dbReference type="Proteomes" id="UP000829720">
    <property type="component" value="Unassembled WGS sequence"/>
</dbReference>
<dbReference type="GO" id="GO:0001221">
    <property type="term" value="F:transcription coregulator binding"/>
    <property type="evidence" value="ECO:0007669"/>
    <property type="project" value="TreeGrafter"/>
</dbReference>
<dbReference type="GO" id="GO:0006357">
    <property type="term" value="P:regulation of transcription by RNA polymerase II"/>
    <property type="evidence" value="ECO:0007669"/>
    <property type="project" value="TreeGrafter"/>
</dbReference>
<accession>A0A8T3CTD2</accession>
<name>A0A8T3CTD2_9TELE</name>
<evidence type="ECO:0000313" key="2">
    <source>
        <dbReference type="EMBL" id="KAI1886977.1"/>
    </source>
</evidence>
<reference evidence="2" key="1">
    <citation type="submission" date="2021-01" db="EMBL/GenBank/DDBJ databases">
        <authorList>
            <person name="Zahm M."/>
            <person name="Roques C."/>
            <person name="Cabau C."/>
            <person name="Klopp C."/>
            <person name="Donnadieu C."/>
            <person name="Jouanno E."/>
            <person name="Lampietro C."/>
            <person name="Louis A."/>
            <person name="Herpin A."/>
            <person name="Echchiki A."/>
            <person name="Berthelot C."/>
            <person name="Parey E."/>
            <person name="Roest-Crollius H."/>
            <person name="Braasch I."/>
            <person name="Postlethwait J."/>
            <person name="Bobe J."/>
            <person name="Montfort J."/>
            <person name="Bouchez O."/>
            <person name="Begum T."/>
            <person name="Mejri S."/>
            <person name="Adams A."/>
            <person name="Chen W.-J."/>
            <person name="Guiguen Y."/>
        </authorList>
    </citation>
    <scope>NUCLEOTIDE SEQUENCE</scope>
    <source>
        <tissue evidence="2">Blood</tissue>
    </source>
</reference>
<dbReference type="GO" id="GO:0003713">
    <property type="term" value="F:transcription coactivator activity"/>
    <property type="evidence" value="ECO:0007669"/>
    <property type="project" value="TreeGrafter"/>
</dbReference>
<evidence type="ECO:0000256" key="1">
    <source>
        <dbReference type="SAM" id="MobiDB-lite"/>
    </source>
</evidence>
<keyword evidence="3" id="KW-1185">Reference proteome</keyword>
<dbReference type="PANTHER" id="PTHR46029">
    <property type="entry name" value="C-TERMINAL-BINDING PROTEIN"/>
    <property type="match status" value="1"/>
</dbReference>
<feature type="compositionally biased region" description="Basic and acidic residues" evidence="1">
    <location>
        <begin position="1"/>
        <end position="14"/>
    </location>
</feature>
<sequence length="389" mass="41329">MMPDGQRIRSRDPSPARYGVEPPVARYGAEPPSLAGRHIYNDINGQPLDPRQTGATCLVVDPASQGIIDGTIGRGLMLRQESPSAYSAMSAAQRLPYDPAYDPTAMAASAVAPVSAALPPHHPQLAVAAAADPKRTVDPEFLALLRAEGLAESTITLLLQQGFDSAAMLAVMEDHDVRTVAPNLGQARVLSRVVLNCKMDLQRTTAGQPAMRARSNSFSHRNDLYLQQQAMDPHLMQQPPSALTSISPRMGEFLGRRPSSAPSQHLLETSTYPGGRALAGYPVSPGGYGAVAPARPMYSAHTGLSMSAVQHQPSPVPVTAPGPVVASTAPKTFSTNYTVPMELMKRAPSLPPVSPVHSPHHSPQLLRKGGHCTRECPGARYLHPPGAEC</sequence>
<dbReference type="InterPro" id="IPR051638">
    <property type="entry name" value="CTBP_dehydrogenase"/>
</dbReference>